<name>A0ABN9TED4_9DINO</name>
<accession>A0ABN9TED4</accession>
<comment type="caution">
    <text evidence="1">The sequence shown here is derived from an EMBL/GenBank/DDBJ whole genome shotgun (WGS) entry which is preliminary data.</text>
</comment>
<evidence type="ECO:0000313" key="1">
    <source>
        <dbReference type="EMBL" id="CAK0844147.1"/>
    </source>
</evidence>
<gene>
    <name evidence="1" type="ORF">PCOR1329_LOCUS38311</name>
</gene>
<dbReference type="EMBL" id="CAUYUJ010014637">
    <property type="protein sequence ID" value="CAK0844147.1"/>
    <property type="molecule type" value="Genomic_DNA"/>
</dbReference>
<dbReference type="Proteomes" id="UP001189429">
    <property type="component" value="Unassembled WGS sequence"/>
</dbReference>
<proteinExistence type="predicted"/>
<keyword evidence="2" id="KW-1185">Reference proteome</keyword>
<sequence>MLARGARSGWGPCSALGGGSALWSASAWRIPAGPPSAWDSWVQITREPKAMLRGVRRELADMRHVSQALEQKLARVSVAGTLCAASFLVCLLRMQRLKASWRCRQDKLRGQLCIAGRRLNDLERCLHTRDRRLQGAIDALSQKAENDQRSFHHIIETTDTKHASALSSMDQELKSLIGSKDTEHVNALGTLRQELVSLIKAEDAERTNADNDLRYDMKDALTELVSAVNQRLFRPVKASFLSRL</sequence>
<protein>
    <submittedName>
        <fullName evidence="1">Uncharacterized protein</fullName>
    </submittedName>
</protein>
<reference evidence="1" key="1">
    <citation type="submission" date="2023-10" db="EMBL/GenBank/DDBJ databases">
        <authorList>
            <person name="Chen Y."/>
            <person name="Shah S."/>
            <person name="Dougan E. K."/>
            <person name="Thang M."/>
            <person name="Chan C."/>
        </authorList>
    </citation>
    <scope>NUCLEOTIDE SEQUENCE [LARGE SCALE GENOMIC DNA]</scope>
</reference>
<organism evidence="1 2">
    <name type="scientific">Prorocentrum cordatum</name>
    <dbReference type="NCBI Taxonomy" id="2364126"/>
    <lineage>
        <taxon>Eukaryota</taxon>
        <taxon>Sar</taxon>
        <taxon>Alveolata</taxon>
        <taxon>Dinophyceae</taxon>
        <taxon>Prorocentrales</taxon>
        <taxon>Prorocentraceae</taxon>
        <taxon>Prorocentrum</taxon>
    </lineage>
</organism>
<evidence type="ECO:0000313" key="2">
    <source>
        <dbReference type="Proteomes" id="UP001189429"/>
    </source>
</evidence>